<evidence type="ECO:0000313" key="2">
    <source>
        <dbReference type="EMBL" id="RUO51377.1"/>
    </source>
</evidence>
<dbReference type="SUPFAM" id="SSF48452">
    <property type="entry name" value="TPR-like"/>
    <property type="match status" value="1"/>
</dbReference>
<proteinExistence type="predicted"/>
<protein>
    <recommendedName>
        <fullName evidence="4">Tetratricopeptide repeat protein</fullName>
    </recommendedName>
</protein>
<dbReference type="OrthoDB" id="6238458at2"/>
<sequence length="161" mass="18381">MELIKLLFMLVLLLLGGCQVTPEVSQEMTIHTEQQRKVAMQAYQQGDYHLAQGVLRRLAEPPISDPQAPCYLGSIYFRQHEYEAALRSFGSCRQQQPEQLEIWFNSAAIHLRLASELLLTGRSYAAQDVDASETELQENYSLLLEALLQLQRTSQSEIVRQ</sequence>
<dbReference type="PROSITE" id="PS51257">
    <property type="entry name" value="PROKAR_LIPOPROTEIN"/>
    <property type="match status" value="1"/>
</dbReference>
<comment type="caution">
    <text evidence="2">The sequence shown here is derived from an EMBL/GenBank/DDBJ whole genome shotgun (WGS) entry which is preliminary data.</text>
</comment>
<evidence type="ECO:0000313" key="3">
    <source>
        <dbReference type="Proteomes" id="UP000287198"/>
    </source>
</evidence>
<dbReference type="EMBL" id="PIPW01000005">
    <property type="protein sequence ID" value="RUO51377.1"/>
    <property type="molecule type" value="Genomic_DNA"/>
</dbReference>
<evidence type="ECO:0008006" key="4">
    <source>
        <dbReference type="Google" id="ProtNLM"/>
    </source>
</evidence>
<dbReference type="Proteomes" id="UP000287198">
    <property type="component" value="Unassembled WGS sequence"/>
</dbReference>
<gene>
    <name evidence="2" type="ORF">CWI69_11870</name>
</gene>
<keyword evidence="1" id="KW-0802">TPR repeat</keyword>
<dbReference type="InterPro" id="IPR019734">
    <property type="entry name" value="TPR_rpt"/>
</dbReference>
<reference evidence="3" key="1">
    <citation type="journal article" date="2018" name="Front. Microbiol.">
        <title>Genome-Based Analysis Reveals the Taxonomy and Diversity of the Family Idiomarinaceae.</title>
        <authorList>
            <person name="Liu Y."/>
            <person name="Lai Q."/>
            <person name="Shao Z."/>
        </authorList>
    </citation>
    <scope>NUCLEOTIDE SEQUENCE [LARGE SCALE GENOMIC DNA]</scope>
    <source>
        <strain evidence="3">BH195</strain>
    </source>
</reference>
<dbReference type="InterPro" id="IPR011990">
    <property type="entry name" value="TPR-like_helical_dom_sf"/>
</dbReference>
<dbReference type="Gene3D" id="1.25.40.10">
    <property type="entry name" value="Tetratricopeptide repeat domain"/>
    <property type="match status" value="1"/>
</dbReference>
<organism evidence="2 3">
    <name type="scientific">Pseudidiomarina halophila</name>
    <dbReference type="NCBI Taxonomy" id="1449799"/>
    <lineage>
        <taxon>Bacteria</taxon>
        <taxon>Pseudomonadati</taxon>
        <taxon>Pseudomonadota</taxon>
        <taxon>Gammaproteobacteria</taxon>
        <taxon>Alteromonadales</taxon>
        <taxon>Idiomarinaceae</taxon>
        <taxon>Pseudidiomarina</taxon>
    </lineage>
</organism>
<name>A0A432XRN7_9GAMM</name>
<accession>A0A432XRN7</accession>
<dbReference type="AlphaFoldDB" id="A0A432XRN7"/>
<dbReference type="PROSITE" id="PS50005">
    <property type="entry name" value="TPR"/>
    <property type="match status" value="1"/>
</dbReference>
<keyword evidence="3" id="KW-1185">Reference proteome</keyword>
<dbReference type="RefSeq" id="WP_126764548.1">
    <property type="nucleotide sequence ID" value="NZ_JBHLTZ010000002.1"/>
</dbReference>
<feature type="repeat" description="TPR" evidence="1">
    <location>
        <begin position="66"/>
        <end position="99"/>
    </location>
</feature>
<evidence type="ECO:0000256" key="1">
    <source>
        <dbReference type="PROSITE-ProRule" id="PRU00339"/>
    </source>
</evidence>